<dbReference type="Pfam" id="PF13302">
    <property type="entry name" value="Acetyltransf_3"/>
    <property type="match status" value="1"/>
</dbReference>
<proteinExistence type="predicted"/>
<dbReference type="PANTHER" id="PTHR43441">
    <property type="entry name" value="RIBOSOMAL-PROTEIN-SERINE ACETYLTRANSFERASE"/>
    <property type="match status" value="1"/>
</dbReference>
<evidence type="ECO:0000259" key="1">
    <source>
        <dbReference type="PROSITE" id="PS51186"/>
    </source>
</evidence>
<feature type="domain" description="N-acetyltransferase" evidence="1">
    <location>
        <begin position="40"/>
        <end position="192"/>
    </location>
</feature>
<sequence length="237" mass="27574">VKHKNKYGQPIGSPVRGWQACTFPPRSAMSGIWCRVEILVPEKHAEELYAAYVKQRHDQDWTYLPYGPFEHFDDYQSWLTKTCTGDDPLFHTIIEAETNKAVGVASFLRIQPGIGVIEVGHIHFSPLLQKTPVATEAMFLMMSRVFDELGYRRYEWKCDALNAPSRKAAERFGFGFEGVFRQATLYKNRNRDTAWFGIIDKDWPILKKSFQTWLKPDNFDTQGRQKKSLQQIRENLH</sequence>
<dbReference type="InterPro" id="IPR016181">
    <property type="entry name" value="Acyl_CoA_acyltransferase"/>
</dbReference>
<gene>
    <name evidence="2" type="ORF">METZ01_LOCUS28238</name>
</gene>
<dbReference type="GO" id="GO:1990189">
    <property type="term" value="F:protein N-terminal-serine acetyltransferase activity"/>
    <property type="evidence" value="ECO:0007669"/>
    <property type="project" value="TreeGrafter"/>
</dbReference>
<dbReference type="PROSITE" id="PS51186">
    <property type="entry name" value="GNAT"/>
    <property type="match status" value="1"/>
</dbReference>
<protein>
    <recommendedName>
        <fullName evidence="1">N-acetyltransferase domain-containing protein</fullName>
    </recommendedName>
</protein>
<organism evidence="2">
    <name type="scientific">marine metagenome</name>
    <dbReference type="NCBI Taxonomy" id="408172"/>
    <lineage>
        <taxon>unclassified sequences</taxon>
        <taxon>metagenomes</taxon>
        <taxon>ecological metagenomes</taxon>
    </lineage>
</organism>
<dbReference type="GO" id="GO:0008999">
    <property type="term" value="F:protein-N-terminal-alanine acetyltransferase activity"/>
    <property type="evidence" value="ECO:0007669"/>
    <property type="project" value="TreeGrafter"/>
</dbReference>
<dbReference type="FunFam" id="3.40.630.30:FF:000047">
    <property type="entry name" value="Acetyltransferase, GNAT family"/>
    <property type="match status" value="1"/>
</dbReference>
<dbReference type="PANTHER" id="PTHR43441:SF2">
    <property type="entry name" value="FAMILY ACETYLTRANSFERASE, PUTATIVE (AFU_ORTHOLOGUE AFUA_7G00850)-RELATED"/>
    <property type="match status" value="1"/>
</dbReference>
<dbReference type="InterPro" id="IPR051908">
    <property type="entry name" value="Ribosomal_N-acetyltransferase"/>
</dbReference>
<feature type="non-terminal residue" evidence="2">
    <location>
        <position position="1"/>
    </location>
</feature>
<dbReference type="InterPro" id="IPR000182">
    <property type="entry name" value="GNAT_dom"/>
</dbReference>
<dbReference type="EMBL" id="UINC01001243">
    <property type="protein sequence ID" value="SUZ75384.1"/>
    <property type="molecule type" value="Genomic_DNA"/>
</dbReference>
<accession>A0A381Q960</accession>
<dbReference type="AlphaFoldDB" id="A0A381Q960"/>
<dbReference type="GO" id="GO:0005737">
    <property type="term" value="C:cytoplasm"/>
    <property type="evidence" value="ECO:0007669"/>
    <property type="project" value="TreeGrafter"/>
</dbReference>
<reference evidence="2" key="1">
    <citation type="submission" date="2018-05" db="EMBL/GenBank/DDBJ databases">
        <authorList>
            <person name="Lanie J.A."/>
            <person name="Ng W.-L."/>
            <person name="Kazmierczak K.M."/>
            <person name="Andrzejewski T.M."/>
            <person name="Davidsen T.M."/>
            <person name="Wayne K.J."/>
            <person name="Tettelin H."/>
            <person name="Glass J.I."/>
            <person name="Rusch D."/>
            <person name="Podicherti R."/>
            <person name="Tsui H.-C.T."/>
            <person name="Winkler M.E."/>
        </authorList>
    </citation>
    <scope>NUCLEOTIDE SEQUENCE</scope>
</reference>
<dbReference type="Gene3D" id="3.40.630.30">
    <property type="match status" value="1"/>
</dbReference>
<dbReference type="SUPFAM" id="SSF55729">
    <property type="entry name" value="Acyl-CoA N-acyltransferases (Nat)"/>
    <property type="match status" value="1"/>
</dbReference>
<name>A0A381Q960_9ZZZZ</name>
<evidence type="ECO:0000313" key="2">
    <source>
        <dbReference type="EMBL" id="SUZ75384.1"/>
    </source>
</evidence>